<feature type="region of interest" description="Disordered" evidence="1">
    <location>
        <begin position="230"/>
        <end position="271"/>
    </location>
</feature>
<accession>A0AAD1Y842</accession>
<feature type="region of interest" description="Disordered" evidence="1">
    <location>
        <begin position="443"/>
        <end position="549"/>
    </location>
</feature>
<comment type="caution">
    <text evidence="2">The sequence shown here is derived from an EMBL/GenBank/DDBJ whole genome shotgun (WGS) entry which is preliminary data.</text>
</comment>
<gene>
    <name evidence="2" type="ORF">ECRASSUSDP1_LOCUS27843</name>
</gene>
<feature type="compositionally biased region" description="Low complexity" evidence="1">
    <location>
        <begin position="240"/>
        <end position="251"/>
    </location>
</feature>
<feature type="compositionally biased region" description="Basic and acidic residues" evidence="1">
    <location>
        <begin position="256"/>
        <end position="266"/>
    </location>
</feature>
<dbReference type="EMBL" id="CAMPGE010028721">
    <property type="protein sequence ID" value="CAI2386234.1"/>
    <property type="molecule type" value="Genomic_DNA"/>
</dbReference>
<protein>
    <submittedName>
        <fullName evidence="2">Uncharacterized protein</fullName>
    </submittedName>
</protein>
<evidence type="ECO:0000313" key="2">
    <source>
        <dbReference type="EMBL" id="CAI2386234.1"/>
    </source>
</evidence>
<dbReference type="Proteomes" id="UP001295684">
    <property type="component" value="Unassembled WGS sequence"/>
</dbReference>
<feature type="compositionally biased region" description="Polar residues" evidence="1">
    <location>
        <begin position="452"/>
        <end position="461"/>
    </location>
</feature>
<sequence length="549" mass="62324">MTQIYPIVKKNIPVKSQGSEENYCEKLKKKYELYTIETGGSKCLFFNQPCSGQKEEYVFEHSGFQITPCAPVNTSSASQKFFPSSKGSISQGNEEEIQLRGKYTSQDVISPDSRTNFLYNASSSLTNAHFYEENQNNHQGEPIDLSLGSSGKYYISQEAQTEKVTEPSKEIKDTSEHKAVLEDSPIQNIKIKDILPKEDSKPTNSMTSMTSRNIIKRVKTEKIIDCILQSEGSPRSRLPSTTQTQSLQTSTFGDVDLNKRDSDRLKSSSSSNNLLKSGVWTIRDENIPCVNDKASPISMLQQRRITANNTARLKLNFSGADLRSSGLKENIQSSWNEVTFQNTKNHGDSCVKISCQDSDYFPSDTTDYERKRVINYQKEKYRSTSRSKSRERIMKKSFAQSLLNVQSVRSFIPIRPEREQAIYKSQRAKQMAKTASAVSFTEKFGNKPTLPSKATTKSRNGSLRDEFETLHKTFKKIVGKRTKSRKKSKSKRRSKKSKSTRSCKSRKKPKNQESSTALSSALIQGALKNLRKYQEPEKKKKQRSEIYLI</sequence>
<feature type="compositionally biased region" description="Polar residues" evidence="1">
    <location>
        <begin position="512"/>
        <end position="522"/>
    </location>
</feature>
<proteinExistence type="predicted"/>
<name>A0AAD1Y842_EUPCR</name>
<dbReference type="AlphaFoldDB" id="A0AAD1Y842"/>
<organism evidence="2 3">
    <name type="scientific">Euplotes crassus</name>
    <dbReference type="NCBI Taxonomy" id="5936"/>
    <lineage>
        <taxon>Eukaryota</taxon>
        <taxon>Sar</taxon>
        <taxon>Alveolata</taxon>
        <taxon>Ciliophora</taxon>
        <taxon>Intramacronucleata</taxon>
        <taxon>Spirotrichea</taxon>
        <taxon>Hypotrichia</taxon>
        <taxon>Euplotida</taxon>
        <taxon>Euplotidae</taxon>
        <taxon>Moneuplotes</taxon>
    </lineage>
</organism>
<evidence type="ECO:0000256" key="1">
    <source>
        <dbReference type="SAM" id="MobiDB-lite"/>
    </source>
</evidence>
<feature type="compositionally biased region" description="Basic and acidic residues" evidence="1">
    <location>
        <begin position="462"/>
        <end position="471"/>
    </location>
</feature>
<evidence type="ECO:0000313" key="3">
    <source>
        <dbReference type="Proteomes" id="UP001295684"/>
    </source>
</evidence>
<keyword evidence="3" id="KW-1185">Reference proteome</keyword>
<reference evidence="2" key="1">
    <citation type="submission" date="2023-07" db="EMBL/GenBank/DDBJ databases">
        <authorList>
            <consortium name="AG Swart"/>
            <person name="Singh M."/>
            <person name="Singh A."/>
            <person name="Seah K."/>
            <person name="Emmerich C."/>
        </authorList>
    </citation>
    <scope>NUCLEOTIDE SEQUENCE</scope>
    <source>
        <strain evidence="2">DP1</strain>
    </source>
</reference>
<feature type="compositionally biased region" description="Basic residues" evidence="1">
    <location>
        <begin position="472"/>
        <end position="509"/>
    </location>
</feature>